<dbReference type="InterPro" id="IPR016039">
    <property type="entry name" value="Thiolase-like"/>
</dbReference>
<reference evidence="2" key="1">
    <citation type="journal article" date="2019" name="Int. J. Syst. Evol. Microbiol.">
        <title>The Global Catalogue of Microorganisms (GCM) 10K type strain sequencing project: providing services to taxonomists for standard genome sequencing and annotation.</title>
        <authorList>
            <consortium name="The Broad Institute Genomics Platform"/>
            <consortium name="The Broad Institute Genome Sequencing Center for Infectious Disease"/>
            <person name="Wu L."/>
            <person name="Ma J."/>
        </authorList>
    </citation>
    <scope>NUCLEOTIDE SEQUENCE [LARGE SCALE GENOMIC DNA]</scope>
    <source>
        <strain evidence="2">JCM 3146</strain>
    </source>
</reference>
<comment type="caution">
    <text evidence="1">The sequence shown here is derived from an EMBL/GenBank/DDBJ whole genome shotgun (WGS) entry which is preliminary data.</text>
</comment>
<evidence type="ECO:0000313" key="2">
    <source>
        <dbReference type="Proteomes" id="UP001501822"/>
    </source>
</evidence>
<dbReference type="Proteomes" id="UP001501822">
    <property type="component" value="Unassembled WGS sequence"/>
</dbReference>
<proteinExistence type="predicted"/>
<sequence>MFFRGVYSAERILLSVAADGNKVPPAVPALPEMACCVVSKDDGPRAGTSLEKVSQLQSVFRPDGTAAVPEPAVTPDWAMPCRARSTPRSARHLTCRSQAVLRSVSRP</sequence>
<organism evidence="1 2">
    <name type="scientific">Actinoallomurus spadix</name>
    <dbReference type="NCBI Taxonomy" id="79912"/>
    <lineage>
        <taxon>Bacteria</taxon>
        <taxon>Bacillati</taxon>
        <taxon>Actinomycetota</taxon>
        <taxon>Actinomycetes</taxon>
        <taxon>Streptosporangiales</taxon>
        <taxon>Thermomonosporaceae</taxon>
        <taxon>Actinoallomurus</taxon>
    </lineage>
</organism>
<accession>A0ABP3HK77</accession>
<dbReference type="Gene3D" id="3.40.47.10">
    <property type="match status" value="1"/>
</dbReference>
<gene>
    <name evidence="1" type="ORF">GCM10010151_73460</name>
</gene>
<protein>
    <submittedName>
        <fullName evidence="1">Uncharacterized protein</fullName>
    </submittedName>
</protein>
<name>A0ABP3HK77_9ACTN</name>
<keyword evidence="2" id="KW-1185">Reference proteome</keyword>
<evidence type="ECO:0000313" key="1">
    <source>
        <dbReference type="EMBL" id="GAA0372790.1"/>
    </source>
</evidence>
<dbReference type="EMBL" id="BAAABM010000073">
    <property type="protein sequence ID" value="GAA0372790.1"/>
    <property type="molecule type" value="Genomic_DNA"/>
</dbReference>